<dbReference type="PANTHER" id="PTHR43133">
    <property type="entry name" value="RNA POLYMERASE ECF-TYPE SIGMA FACTO"/>
    <property type="match status" value="1"/>
</dbReference>
<dbReference type="Pfam" id="PF08281">
    <property type="entry name" value="Sigma70_r4_2"/>
    <property type="match status" value="1"/>
</dbReference>
<evidence type="ECO:0000256" key="3">
    <source>
        <dbReference type="ARBA" id="ARBA00023082"/>
    </source>
</evidence>
<dbReference type="NCBIfam" id="TIGR02937">
    <property type="entry name" value="sigma70-ECF"/>
    <property type="match status" value="1"/>
</dbReference>
<gene>
    <name evidence="9" type="ORF">J2S41_004081</name>
</gene>
<dbReference type="EMBL" id="JAVDYB010000001">
    <property type="protein sequence ID" value="MDR7277303.1"/>
    <property type="molecule type" value="Genomic_DNA"/>
</dbReference>
<keyword evidence="2 6" id="KW-0805">Transcription regulation</keyword>
<evidence type="ECO:0000313" key="9">
    <source>
        <dbReference type="EMBL" id="MDR7277303.1"/>
    </source>
</evidence>
<evidence type="ECO:0000313" key="10">
    <source>
        <dbReference type="Proteomes" id="UP001183643"/>
    </source>
</evidence>
<dbReference type="RefSeq" id="WP_310369509.1">
    <property type="nucleotide sequence ID" value="NZ_JAVDYB010000001.1"/>
</dbReference>
<dbReference type="InterPro" id="IPR036388">
    <property type="entry name" value="WH-like_DNA-bd_sf"/>
</dbReference>
<dbReference type="GO" id="GO:0006352">
    <property type="term" value="P:DNA-templated transcription initiation"/>
    <property type="evidence" value="ECO:0007669"/>
    <property type="project" value="InterPro"/>
</dbReference>
<keyword evidence="10" id="KW-1185">Reference proteome</keyword>
<dbReference type="Proteomes" id="UP001183643">
    <property type="component" value="Unassembled WGS sequence"/>
</dbReference>
<dbReference type="SUPFAM" id="SSF88659">
    <property type="entry name" value="Sigma3 and sigma4 domains of RNA polymerase sigma factors"/>
    <property type="match status" value="1"/>
</dbReference>
<dbReference type="InterPro" id="IPR007627">
    <property type="entry name" value="RNA_pol_sigma70_r2"/>
</dbReference>
<dbReference type="InterPro" id="IPR014284">
    <property type="entry name" value="RNA_pol_sigma-70_dom"/>
</dbReference>
<dbReference type="InterPro" id="IPR039425">
    <property type="entry name" value="RNA_pol_sigma-70-like"/>
</dbReference>
<dbReference type="InterPro" id="IPR013324">
    <property type="entry name" value="RNA_pol_sigma_r3/r4-like"/>
</dbReference>
<protein>
    <recommendedName>
        <fullName evidence="6">RNA polymerase sigma factor</fullName>
    </recommendedName>
</protein>
<evidence type="ECO:0000256" key="5">
    <source>
        <dbReference type="ARBA" id="ARBA00023163"/>
    </source>
</evidence>
<evidence type="ECO:0000256" key="4">
    <source>
        <dbReference type="ARBA" id="ARBA00023125"/>
    </source>
</evidence>
<feature type="domain" description="RNA polymerase sigma-70 region 2" evidence="7">
    <location>
        <begin position="27"/>
        <end position="92"/>
    </location>
</feature>
<keyword evidence="5 6" id="KW-0804">Transcription</keyword>
<evidence type="ECO:0000256" key="6">
    <source>
        <dbReference type="RuleBase" id="RU000716"/>
    </source>
</evidence>
<dbReference type="GO" id="GO:0006950">
    <property type="term" value="P:response to stress"/>
    <property type="evidence" value="ECO:0007669"/>
    <property type="project" value="UniProtKB-ARBA"/>
</dbReference>
<dbReference type="PROSITE" id="PS01063">
    <property type="entry name" value="SIGMA70_ECF"/>
    <property type="match status" value="1"/>
</dbReference>
<evidence type="ECO:0000256" key="2">
    <source>
        <dbReference type="ARBA" id="ARBA00023015"/>
    </source>
</evidence>
<accession>A0AAE4CAQ7</accession>
<dbReference type="GO" id="GO:0016987">
    <property type="term" value="F:sigma factor activity"/>
    <property type="evidence" value="ECO:0007669"/>
    <property type="project" value="UniProtKB-KW"/>
</dbReference>
<keyword evidence="4 6" id="KW-0238">DNA-binding</keyword>
<reference evidence="9" key="1">
    <citation type="submission" date="2023-07" db="EMBL/GenBank/DDBJ databases">
        <title>Sequencing the genomes of 1000 actinobacteria strains.</title>
        <authorList>
            <person name="Klenk H.-P."/>
        </authorList>
    </citation>
    <scope>NUCLEOTIDE SEQUENCE</scope>
    <source>
        <strain evidence="9">DSM 44707</strain>
    </source>
</reference>
<dbReference type="Gene3D" id="1.10.1740.10">
    <property type="match status" value="1"/>
</dbReference>
<proteinExistence type="inferred from homology"/>
<name>A0AAE4CAQ7_9ACTN</name>
<organism evidence="9 10">
    <name type="scientific">Catenuloplanes atrovinosus</name>
    <dbReference type="NCBI Taxonomy" id="137266"/>
    <lineage>
        <taxon>Bacteria</taxon>
        <taxon>Bacillati</taxon>
        <taxon>Actinomycetota</taxon>
        <taxon>Actinomycetes</taxon>
        <taxon>Micromonosporales</taxon>
        <taxon>Micromonosporaceae</taxon>
        <taxon>Catenuloplanes</taxon>
    </lineage>
</organism>
<evidence type="ECO:0000256" key="1">
    <source>
        <dbReference type="ARBA" id="ARBA00010641"/>
    </source>
</evidence>
<comment type="similarity">
    <text evidence="1 6">Belongs to the sigma-70 factor family. ECF subfamily.</text>
</comment>
<dbReference type="GO" id="GO:0003677">
    <property type="term" value="F:DNA binding"/>
    <property type="evidence" value="ECO:0007669"/>
    <property type="project" value="UniProtKB-KW"/>
</dbReference>
<dbReference type="InterPro" id="IPR013249">
    <property type="entry name" value="RNA_pol_sigma70_r4_t2"/>
</dbReference>
<keyword evidence="3 6" id="KW-0731">Sigma factor</keyword>
<feature type="domain" description="RNA polymerase sigma factor 70 region 4 type 2" evidence="8">
    <location>
        <begin position="118"/>
        <end position="169"/>
    </location>
</feature>
<dbReference type="SUPFAM" id="SSF88946">
    <property type="entry name" value="Sigma2 domain of RNA polymerase sigma factors"/>
    <property type="match status" value="1"/>
</dbReference>
<evidence type="ECO:0000259" key="7">
    <source>
        <dbReference type="Pfam" id="PF04542"/>
    </source>
</evidence>
<dbReference type="PANTHER" id="PTHR43133:SF52">
    <property type="entry name" value="ECF RNA POLYMERASE SIGMA FACTOR SIGL"/>
    <property type="match status" value="1"/>
</dbReference>
<dbReference type="Pfam" id="PF04542">
    <property type="entry name" value="Sigma70_r2"/>
    <property type="match status" value="1"/>
</dbReference>
<comment type="caution">
    <text evidence="9">The sequence shown here is derived from an EMBL/GenBank/DDBJ whole genome shotgun (WGS) entry which is preliminary data.</text>
</comment>
<evidence type="ECO:0000259" key="8">
    <source>
        <dbReference type="Pfam" id="PF08281"/>
    </source>
</evidence>
<dbReference type="AlphaFoldDB" id="A0AAE4CAQ7"/>
<dbReference type="Gene3D" id="1.10.10.10">
    <property type="entry name" value="Winged helix-like DNA-binding domain superfamily/Winged helix DNA-binding domain"/>
    <property type="match status" value="1"/>
</dbReference>
<dbReference type="InterPro" id="IPR000838">
    <property type="entry name" value="RNA_pol_sigma70_ECF_CS"/>
</dbReference>
<dbReference type="InterPro" id="IPR013325">
    <property type="entry name" value="RNA_pol_sigma_r2"/>
</dbReference>
<sequence>MEAAPADGYAALSEDEGQELRRLYDVQGPELLRFLLRMTSGDAHRAEDILQETLLRAWRKPESRNPDGTFSRAWLFTVARNLAIDSHRHHGRVDLVAQWGDELVVEGDRTGHVVDAHELYAAIQSLPERLSSVLIEVFIHDRSGAEAAANLGIPVGTVKSRTFHALRALRQVLEERGYPFP</sequence>